<keyword evidence="2 11" id="KW-0121">Carboxypeptidase</keyword>
<dbReference type="Proteomes" id="UP000196027">
    <property type="component" value="Chromosome"/>
</dbReference>
<evidence type="ECO:0000259" key="10">
    <source>
        <dbReference type="Pfam" id="PF00912"/>
    </source>
</evidence>
<evidence type="ECO:0000313" key="12">
    <source>
        <dbReference type="Proteomes" id="UP000196027"/>
    </source>
</evidence>
<comment type="catalytic activity">
    <reaction evidence="8">
        <text>[GlcNAc-(1-&gt;4)-Mur2Ac(oyl-L-Ala-gamma-D-Glu-L-Lys-D-Ala-D-Ala)](n)-di-trans,octa-cis-undecaprenyl diphosphate + beta-D-GlcNAc-(1-&gt;4)-Mur2Ac(oyl-L-Ala-gamma-D-Glu-L-Lys-D-Ala-D-Ala)-di-trans,octa-cis-undecaprenyl diphosphate = [GlcNAc-(1-&gt;4)-Mur2Ac(oyl-L-Ala-gamma-D-Glu-L-Lys-D-Ala-D-Ala)](n+1)-di-trans,octa-cis-undecaprenyl diphosphate + di-trans,octa-cis-undecaprenyl diphosphate + H(+)</text>
        <dbReference type="Rhea" id="RHEA:23708"/>
        <dbReference type="Rhea" id="RHEA-COMP:9602"/>
        <dbReference type="Rhea" id="RHEA-COMP:9603"/>
        <dbReference type="ChEBI" id="CHEBI:15378"/>
        <dbReference type="ChEBI" id="CHEBI:58405"/>
        <dbReference type="ChEBI" id="CHEBI:60033"/>
        <dbReference type="ChEBI" id="CHEBI:78435"/>
        <dbReference type="EC" id="2.4.99.28"/>
    </reaction>
</comment>
<name>A0A1Y0I376_9GAMM</name>
<keyword evidence="3" id="KW-0378">Hydrolase</keyword>
<dbReference type="InterPro" id="IPR001264">
    <property type="entry name" value="Glyco_trans_51"/>
</dbReference>
<evidence type="ECO:0000256" key="8">
    <source>
        <dbReference type="ARBA" id="ARBA00049902"/>
    </source>
</evidence>
<evidence type="ECO:0000313" key="11">
    <source>
        <dbReference type="EMBL" id="ARU54246.1"/>
    </source>
</evidence>
<dbReference type="InterPro" id="IPR023346">
    <property type="entry name" value="Lysozyme-like_dom_sf"/>
</dbReference>
<keyword evidence="4" id="KW-0328">Glycosyltransferase</keyword>
<dbReference type="GO" id="GO:0004180">
    <property type="term" value="F:carboxypeptidase activity"/>
    <property type="evidence" value="ECO:0007669"/>
    <property type="project" value="UniProtKB-KW"/>
</dbReference>
<reference evidence="11 12" key="1">
    <citation type="submission" date="2017-05" db="EMBL/GenBank/DDBJ databases">
        <title>Genomic insights into alkan degradation activity of Oleiphilus messinensis.</title>
        <authorList>
            <person name="Kozyavkin S.A."/>
            <person name="Slesarev A.I."/>
            <person name="Golyshin P.N."/>
            <person name="Korzhenkov A."/>
            <person name="Golyshina O.N."/>
            <person name="Toshchakov S.V."/>
        </authorList>
    </citation>
    <scope>NUCLEOTIDE SEQUENCE [LARGE SCALE GENOMIC DNA]</scope>
    <source>
        <strain evidence="11 12">ME102</strain>
    </source>
</reference>
<dbReference type="PANTHER" id="PTHR32282">
    <property type="entry name" value="BINDING PROTEIN TRANSPEPTIDASE, PUTATIVE-RELATED"/>
    <property type="match status" value="1"/>
</dbReference>
<keyword evidence="3" id="KW-0645">Protease</keyword>
<dbReference type="EMBL" id="CP021425">
    <property type="protein sequence ID" value="ARU54246.1"/>
    <property type="molecule type" value="Genomic_DNA"/>
</dbReference>
<dbReference type="RefSeq" id="WP_232465232.1">
    <property type="nucleotide sequence ID" value="NZ_CP021425.1"/>
</dbReference>
<keyword evidence="5" id="KW-0808">Transferase</keyword>
<dbReference type="Pfam" id="PF00912">
    <property type="entry name" value="Transgly"/>
    <property type="match status" value="1"/>
</dbReference>
<dbReference type="InterPro" id="IPR012338">
    <property type="entry name" value="Beta-lactam/transpept-like"/>
</dbReference>
<dbReference type="Gene3D" id="3.40.710.10">
    <property type="entry name" value="DD-peptidase/beta-lactamase superfamily"/>
    <property type="match status" value="1"/>
</dbReference>
<feature type="transmembrane region" description="Helical" evidence="9">
    <location>
        <begin position="29"/>
        <end position="50"/>
    </location>
</feature>
<keyword evidence="6" id="KW-0511">Multifunctional enzyme</keyword>
<dbReference type="InterPro" id="IPR036950">
    <property type="entry name" value="PBP_transglycosylase"/>
</dbReference>
<proteinExistence type="predicted"/>
<evidence type="ECO:0000256" key="7">
    <source>
        <dbReference type="ARBA" id="ARBA00044770"/>
    </source>
</evidence>
<dbReference type="KEGG" id="ome:OLMES_0138"/>
<evidence type="ECO:0000256" key="9">
    <source>
        <dbReference type="SAM" id="Phobius"/>
    </source>
</evidence>
<dbReference type="InterPro" id="IPR050396">
    <property type="entry name" value="Glycosyltr_51/Transpeptidase"/>
</dbReference>
<comment type="pathway">
    <text evidence="1">Cell wall biogenesis; peptidoglycan biosynthesis.</text>
</comment>
<dbReference type="Gene3D" id="1.10.3810.10">
    <property type="entry name" value="Biosynthetic peptidoglycan transglycosylase-like"/>
    <property type="match status" value="1"/>
</dbReference>
<dbReference type="GO" id="GO:0009252">
    <property type="term" value="P:peptidoglycan biosynthetic process"/>
    <property type="evidence" value="ECO:0007669"/>
    <property type="project" value="TreeGrafter"/>
</dbReference>
<dbReference type="PANTHER" id="PTHR32282:SF24">
    <property type="entry name" value="GLYCOSYL TRANSFERASE FAMILY 51 DOMAIN-CONTAINING PROTEIN"/>
    <property type="match status" value="1"/>
</dbReference>
<organism evidence="11 12">
    <name type="scientific">Oleiphilus messinensis</name>
    <dbReference type="NCBI Taxonomy" id="141451"/>
    <lineage>
        <taxon>Bacteria</taxon>
        <taxon>Pseudomonadati</taxon>
        <taxon>Pseudomonadota</taxon>
        <taxon>Gammaproteobacteria</taxon>
        <taxon>Oceanospirillales</taxon>
        <taxon>Oleiphilaceae</taxon>
        <taxon>Oleiphilus</taxon>
    </lineage>
</organism>
<evidence type="ECO:0000256" key="5">
    <source>
        <dbReference type="ARBA" id="ARBA00022679"/>
    </source>
</evidence>
<dbReference type="GO" id="GO:0008955">
    <property type="term" value="F:peptidoglycan glycosyltransferase activity"/>
    <property type="evidence" value="ECO:0007669"/>
    <property type="project" value="UniProtKB-EC"/>
</dbReference>
<evidence type="ECO:0000256" key="2">
    <source>
        <dbReference type="ARBA" id="ARBA00022645"/>
    </source>
</evidence>
<keyword evidence="9" id="KW-0472">Membrane</keyword>
<gene>
    <name evidence="11" type="ORF">OLMES_0138</name>
</gene>
<dbReference type="GO" id="GO:0030288">
    <property type="term" value="C:outer membrane-bounded periplasmic space"/>
    <property type="evidence" value="ECO:0007669"/>
    <property type="project" value="TreeGrafter"/>
</dbReference>
<keyword evidence="9" id="KW-0812">Transmembrane</keyword>
<sequence length="1022" mass="115828">MRFNSPEFGPDSTLFPDPPDYEELKKIRIWRILVLLVVVAILSMLILGAYEFRTSAIQATEAERLAARLTYELQPGKSTQIQYPEQGPFDRRLGYSRLPEFLARLQPEWSTSRQVSMSDALIEYINLGFYPPYKEKDQVGLTVLDCRGEAFYQFNYPGEHYADFAQVPPLVWKALLFIEDRNLFSNEYPTENPAINWLRLSKAAFYRVVSLLGISVPSMGGSTLATQIEKYRHSSDGLTSSVTEKLQQLVSATVRIYQQGGDTSEERRRLVLSYLNTVPLAAAPRHGEVHGVLDGLRVWFAADPGQVNRLLRSHPSSPAQLAEQGLALKQVLALMIAHRRPSWYLLNGRDELEDLVASYVRLMFKAGEVSRELKDAALQQKIQFRDFNRTPIQVTADISKAQTLIRNKVASALDVSLYDLDRLDLSVASALHAGLQYQVTDYLKGLNQKENAQEAGLFGHRLLKPGQAQDLQYSFTLFERTAAGNRVRVQTDNTDQPFDINEGSKLELGSTAKLRVLATYLEIVAELHTRITEQDKPLILNQDSDPLTRWAVAYLAQAEHRDLENMLSAAMTRSYSANPRQHFFTGGGEHIFSNFLARDNSRSPTVIESLRESINLPFVRMLQDIIKYIINENLDKNAQLLGDDKDPRRLEYLERFADREGSVFLRRFWHKYNRGQKQPEQMETLLSSFRQTENTLAAVHRTVLPDARLDVFAEFMHEQLGHRRLSNRKLAELYLNYAPGAYSLQDLGYITSVHPLELWLVRYLFQHPESDYQAAKLASHQQRLDVYEWLYRSRAKNARDSRIRIILEIEAFSDLHERWKRLGYPFNHLVPSLGTALGSSGDRPAALAELMGIIINNGKRMPTLRVGDLQFAPQTPYEVRLTRHLSAGEQVMRPEVASALRHALSEVVADGTARRIHGAISGDQDDRIVIGGKTGTGDNRLVTTNRFGERIKSKALNRTATFVFYIGENYFGTLTAYVIGGDSGQFKFTSSLPVQVLKSMAPLLEPTIQGREAGETNSTECH</sequence>
<dbReference type="GO" id="GO:0006508">
    <property type="term" value="P:proteolysis"/>
    <property type="evidence" value="ECO:0007669"/>
    <property type="project" value="UniProtKB-KW"/>
</dbReference>
<evidence type="ECO:0000256" key="6">
    <source>
        <dbReference type="ARBA" id="ARBA00023268"/>
    </source>
</evidence>
<dbReference type="SUPFAM" id="SSF56601">
    <property type="entry name" value="beta-lactamase/transpeptidase-like"/>
    <property type="match status" value="1"/>
</dbReference>
<protein>
    <recommendedName>
        <fullName evidence="7">peptidoglycan glycosyltransferase</fullName>
        <ecNumber evidence="7">2.4.99.28</ecNumber>
    </recommendedName>
</protein>
<dbReference type="SUPFAM" id="SSF53955">
    <property type="entry name" value="Lysozyme-like"/>
    <property type="match status" value="1"/>
</dbReference>
<dbReference type="AlphaFoldDB" id="A0A1Y0I376"/>
<feature type="domain" description="Glycosyl transferase family 51" evidence="10">
    <location>
        <begin position="156"/>
        <end position="344"/>
    </location>
</feature>
<keyword evidence="12" id="KW-1185">Reference proteome</keyword>
<evidence type="ECO:0000256" key="4">
    <source>
        <dbReference type="ARBA" id="ARBA00022676"/>
    </source>
</evidence>
<keyword evidence="9" id="KW-1133">Transmembrane helix</keyword>
<dbReference type="EC" id="2.4.99.28" evidence="7"/>
<evidence type="ECO:0000256" key="3">
    <source>
        <dbReference type="ARBA" id="ARBA00022670"/>
    </source>
</evidence>
<evidence type="ECO:0000256" key="1">
    <source>
        <dbReference type="ARBA" id="ARBA00004752"/>
    </source>
</evidence>
<accession>A0A1Y0I376</accession>